<dbReference type="EMBL" id="JAGJCF010000014">
    <property type="protein sequence ID" value="MBP0617193.1"/>
    <property type="molecule type" value="Genomic_DNA"/>
</dbReference>
<dbReference type="InterPro" id="IPR050697">
    <property type="entry name" value="Adenylyl/Guanylyl_Cyclase_3/4"/>
</dbReference>
<dbReference type="Pfam" id="PF00211">
    <property type="entry name" value="Guanylate_cyc"/>
    <property type="match status" value="1"/>
</dbReference>
<dbReference type="SMART" id="SM00044">
    <property type="entry name" value="CYCc"/>
    <property type="match status" value="1"/>
</dbReference>
<dbReference type="PROSITE" id="PS50125">
    <property type="entry name" value="GUANYLATE_CYCLASE_2"/>
    <property type="match status" value="1"/>
</dbReference>
<feature type="domain" description="Guanylate cyclase" evidence="1">
    <location>
        <begin position="223"/>
        <end position="357"/>
    </location>
</feature>
<dbReference type="Gene3D" id="3.30.70.1230">
    <property type="entry name" value="Nucleotide cyclase"/>
    <property type="match status" value="1"/>
</dbReference>
<dbReference type="RefSeq" id="WP_209595688.1">
    <property type="nucleotide sequence ID" value="NZ_JAGJCF010000014.1"/>
</dbReference>
<reference evidence="2 3" key="1">
    <citation type="submission" date="2021-04" db="EMBL/GenBank/DDBJ databases">
        <title>Whole genome sequence of Jiella sp. KSK16Y-1.</title>
        <authorList>
            <person name="Tuo L."/>
        </authorList>
    </citation>
    <scope>NUCLEOTIDE SEQUENCE [LARGE SCALE GENOMIC DNA]</scope>
    <source>
        <strain evidence="2 3">KSK16Y-1</strain>
    </source>
</reference>
<keyword evidence="3" id="KW-1185">Reference proteome</keyword>
<name>A0ABS4BKA0_9HYPH</name>
<dbReference type="InterPro" id="IPR029787">
    <property type="entry name" value="Nucleotide_cyclase"/>
</dbReference>
<dbReference type="CDD" id="cd07302">
    <property type="entry name" value="CHD"/>
    <property type="match status" value="1"/>
</dbReference>
<dbReference type="PANTHER" id="PTHR43081">
    <property type="entry name" value="ADENYLATE CYCLASE, TERMINAL-DIFFERENTIATION SPECIFIC-RELATED"/>
    <property type="match status" value="1"/>
</dbReference>
<gene>
    <name evidence="2" type="ORF">J6595_16525</name>
</gene>
<evidence type="ECO:0000259" key="1">
    <source>
        <dbReference type="PROSITE" id="PS50125"/>
    </source>
</evidence>
<dbReference type="Proteomes" id="UP000678276">
    <property type="component" value="Unassembled WGS sequence"/>
</dbReference>
<dbReference type="InterPro" id="IPR001054">
    <property type="entry name" value="A/G_cyclase"/>
</dbReference>
<evidence type="ECO:0000313" key="3">
    <source>
        <dbReference type="Proteomes" id="UP000678276"/>
    </source>
</evidence>
<dbReference type="SUPFAM" id="SSF55073">
    <property type="entry name" value="Nucleotide cyclase"/>
    <property type="match status" value="1"/>
</dbReference>
<proteinExistence type="predicted"/>
<sequence>MKGAGMGLADQVNEWLLSEALGEPKLEDIFYRLCMKLLGIGVPISRARLNWPTLHPLFRAEMISWDRDEREATLGHFHHQDANTKAWQASPLRHMLENDLNILRRRLTGPGKLIDFRLLEELAADGITDYLALRTGFKQAGKGIDSSGTGIIVIWACDREGGFTEEDLSVLQEIQRSLSLVSKSIIQQQITTNIVETYLGRQAGRSVLEGNIRLGDGATTKALVWYSDLRGSTHLTSTLPSEDFLALLNAYFECAARPAIRVGGEVLAFIGDAVLIVFPMETREEGEELSKKVLKAIAESFEMRDAFNAERRGKGLDELFFGIGLNLGKVVFGNIGVPERLAFTVIGSTVTEVERIEKLTKGLGTNVLASKRVADFLPDRWEAVGAHMLDGVDDPVELYMPRMGSEAAMKAAAE</sequence>
<accession>A0ABS4BKA0</accession>
<dbReference type="PANTHER" id="PTHR43081:SF11">
    <property type="entry name" value="BLR2264 PROTEIN"/>
    <property type="match status" value="1"/>
</dbReference>
<protein>
    <submittedName>
        <fullName evidence="2">Adenylate/guanylate cyclase domain-containing protein</fullName>
    </submittedName>
</protein>
<comment type="caution">
    <text evidence="2">The sequence shown here is derived from an EMBL/GenBank/DDBJ whole genome shotgun (WGS) entry which is preliminary data.</text>
</comment>
<organism evidence="2 3">
    <name type="scientific">Jiella mangrovi</name>
    <dbReference type="NCBI Taxonomy" id="2821407"/>
    <lineage>
        <taxon>Bacteria</taxon>
        <taxon>Pseudomonadati</taxon>
        <taxon>Pseudomonadota</taxon>
        <taxon>Alphaproteobacteria</taxon>
        <taxon>Hyphomicrobiales</taxon>
        <taxon>Aurantimonadaceae</taxon>
        <taxon>Jiella</taxon>
    </lineage>
</organism>
<evidence type="ECO:0000313" key="2">
    <source>
        <dbReference type="EMBL" id="MBP0617193.1"/>
    </source>
</evidence>